<dbReference type="PANTHER" id="PTHR19269">
    <property type="entry name" value="TROPOMYOSIN"/>
    <property type="match status" value="1"/>
</dbReference>
<dbReference type="Gene3D" id="1.20.5.170">
    <property type="match status" value="1"/>
</dbReference>
<reference evidence="4 5" key="1">
    <citation type="journal article" date="2018" name="Nat. Ecol. Evol.">
        <title>Genomic signatures of mitonuclear coevolution across populations of Tigriopus californicus.</title>
        <authorList>
            <person name="Barreto F.S."/>
            <person name="Watson E.T."/>
            <person name="Lima T.G."/>
            <person name="Willett C.S."/>
            <person name="Edmands S."/>
            <person name="Li W."/>
            <person name="Burton R.S."/>
        </authorList>
    </citation>
    <scope>NUCLEOTIDE SEQUENCE [LARGE SCALE GENOMIC DNA]</scope>
    <source>
        <strain evidence="4 5">San Diego</strain>
    </source>
</reference>
<evidence type="ECO:0000256" key="3">
    <source>
        <dbReference type="SAM" id="Coils"/>
    </source>
</evidence>
<feature type="coiled-coil region" evidence="3">
    <location>
        <begin position="22"/>
        <end position="70"/>
    </location>
</feature>
<protein>
    <submittedName>
        <fullName evidence="4">Uncharacterized protein</fullName>
    </submittedName>
</protein>
<organism evidence="4 5">
    <name type="scientific">Tigriopus californicus</name>
    <name type="common">Marine copepod</name>
    <dbReference type="NCBI Taxonomy" id="6832"/>
    <lineage>
        <taxon>Eukaryota</taxon>
        <taxon>Metazoa</taxon>
        <taxon>Ecdysozoa</taxon>
        <taxon>Arthropoda</taxon>
        <taxon>Crustacea</taxon>
        <taxon>Multicrustacea</taxon>
        <taxon>Hexanauplia</taxon>
        <taxon>Copepoda</taxon>
        <taxon>Harpacticoida</taxon>
        <taxon>Harpacticidae</taxon>
        <taxon>Tigriopus</taxon>
    </lineage>
</organism>
<dbReference type="SUPFAM" id="SSF57997">
    <property type="entry name" value="Tropomyosin"/>
    <property type="match status" value="1"/>
</dbReference>
<keyword evidence="2 3" id="KW-0175">Coiled coil</keyword>
<evidence type="ECO:0000313" key="5">
    <source>
        <dbReference type="Proteomes" id="UP000318571"/>
    </source>
</evidence>
<gene>
    <name evidence="4" type="ORF">TCAL_13310</name>
</gene>
<dbReference type="InterPro" id="IPR000533">
    <property type="entry name" value="Tropomyosin"/>
</dbReference>
<feature type="coiled-coil region" evidence="3">
    <location>
        <begin position="127"/>
        <end position="203"/>
    </location>
</feature>
<dbReference type="Proteomes" id="UP000318571">
    <property type="component" value="Chromosome 9"/>
</dbReference>
<feature type="coiled-coil region" evidence="3">
    <location>
        <begin position="232"/>
        <end position="259"/>
    </location>
</feature>
<dbReference type="Pfam" id="PF00261">
    <property type="entry name" value="Tropomyosin"/>
    <property type="match status" value="1"/>
</dbReference>
<dbReference type="AlphaFoldDB" id="A0A553NXF4"/>
<dbReference type="PRINTS" id="PR00194">
    <property type="entry name" value="TROPOMYOSIN"/>
</dbReference>
<dbReference type="EMBL" id="VCGU01000009">
    <property type="protein sequence ID" value="TRY70104.1"/>
    <property type="molecule type" value="Genomic_DNA"/>
</dbReference>
<dbReference type="STRING" id="6832.A0A553NXF4"/>
<accession>A0A553NXF4</accession>
<dbReference type="Gene3D" id="1.20.5.340">
    <property type="match status" value="1"/>
</dbReference>
<name>A0A553NXF4_TIGCA</name>
<comment type="caution">
    <text evidence="4">The sequence shown here is derived from an EMBL/GenBank/DDBJ whole genome shotgun (WGS) entry which is preliminary data.</text>
</comment>
<sequence>MDTIRSKIYLLHNELSQALFSASNAEEKSSKTTGMAKDLENRQRDLMKKIANKENDLDKMVEQLDKAHRSIHEKERGLVQAKEDKRTITADIEIKEQLLRGNKEKFDATSTNLTNVSSRSEALERGRKEVEHRVLSYEETIDKLQADIRAARYLTDEASRKFDEATYKIEKIEQVLERALARASKAEDNVDILEEKLRKTGNALTQKVAMKEKSSKREDHLKHELRHLQALWNEAESRTEMEEDEVKKLEALEKVLKKKFRKG</sequence>
<dbReference type="OMA" id="ESERRCM"/>
<proteinExistence type="inferred from homology"/>
<evidence type="ECO:0000256" key="2">
    <source>
        <dbReference type="ARBA" id="ARBA00023054"/>
    </source>
</evidence>
<dbReference type="OrthoDB" id="128924at2759"/>
<evidence type="ECO:0000313" key="4">
    <source>
        <dbReference type="EMBL" id="TRY70104.1"/>
    </source>
</evidence>
<keyword evidence="5" id="KW-1185">Reference proteome</keyword>
<evidence type="ECO:0000256" key="1">
    <source>
        <dbReference type="ARBA" id="ARBA00009036"/>
    </source>
</evidence>
<comment type="similarity">
    <text evidence="1">Belongs to the tropomyosin family.</text>
</comment>